<dbReference type="AlphaFoldDB" id="A0A084SPF7"/>
<protein>
    <recommendedName>
        <fullName evidence="4">Lipoprotein</fullName>
    </recommendedName>
</protein>
<comment type="caution">
    <text evidence="2">The sequence shown here is derived from an EMBL/GenBank/DDBJ whole genome shotgun (WGS) entry which is preliminary data.</text>
</comment>
<name>A0A084SPF7_9BACT</name>
<reference evidence="2 3" key="1">
    <citation type="submission" date="2014-07" db="EMBL/GenBank/DDBJ databases">
        <title>Draft Genome Sequence of Gephyronic Acid Producer, Cystobacter violaceus Strain Cb vi76.</title>
        <authorList>
            <person name="Stevens D.C."/>
            <person name="Young J."/>
            <person name="Carmichael R."/>
            <person name="Tan J."/>
            <person name="Taylor R.E."/>
        </authorList>
    </citation>
    <scope>NUCLEOTIDE SEQUENCE [LARGE SCALE GENOMIC DNA]</scope>
    <source>
        <strain evidence="2 3">Cb vi76</strain>
    </source>
</reference>
<evidence type="ECO:0008006" key="4">
    <source>
        <dbReference type="Google" id="ProtNLM"/>
    </source>
</evidence>
<dbReference type="Proteomes" id="UP000028547">
    <property type="component" value="Unassembled WGS sequence"/>
</dbReference>
<accession>A0A084SPF7</accession>
<evidence type="ECO:0000313" key="3">
    <source>
        <dbReference type="Proteomes" id="UP000028547"/>
    </source>
</evidence>
<gene>
    <name evidence="2" type="ORF">Q664_28855</name>
</gene>
<sequence length="180" mass="19323">MRLTSVLSVYALLALVACGPPGFLAEVKGETTVAGDPTGISTVLDAFPAIGSFSNLDFDQNQDFKNQGVTKDQVSSVKLQALELKVLSPSDQDFSFLDTLEFYAKTGDQEVLVASKRNISSLGLKAPNPVLVLDVTDAELQPFITAPSMSLSVRGKGRKPAREVRLEANVKLLVQARLLD</sequence>
<evidence type="ECO:0000313" key="2">
    <source>
        <dbReference type="EMBL" id="KFA90342.1"/>
    </source>
</evidence>
<evidence type="ECO:0000256" key="1">
    <source>
        <dbReference type="SAM" id="SignalP"/>
    </source>
</evidence>
<organism evidence="2 3">
    <name type="scientific">Archangium violaceum Cb vi76</name>
    <dbReference type="NCBI Taxonomy" id="1406225"/>
    <lineage>
        <taxon>Bacteria</taxon>
        <taxon>Pseudomonadati</taxon>
        <taxon>Myxococcota</taxon>
        <taxon>Myxococcia</taxon>
        <taxon>Myxococcales</taxon>
        <taxon>Cystobacterineae</taxon>
        <taxon>Archangiaceae</taxon>
        <taxon>Archangium</taxon>
    </lineage>
</organism>
<feature type="signal peptide" evidence="1">
    <location>
        <begin position="1"/>
        <end position="25"/>
    </location>
</feature>
<dbReference type="RefSeq" id="WP_043402552.1">
    <property type="nucleotide sequence ID" value="NZ_JPMI01000214.1"/>
</dbReference>
<keyword evidence="1" id="KW-0732">Signal</keyword>
<dbReference type="PROSITE" id="PS51257">
    <property type="entry name" value="PROKAR_LIPOPROTEIN"/>
    <property type="match status" value="1"/>
</dbReference>
<proteinExistence type="predicted"/>
<dbReference type="EMBL" id="JPMI01000214">
    <property type="protein sequence ID" value="KFA90342.1"/>
    <property type="molecule type" value="Genomic_DNA"/>
</dbReference>
<feature type="chain" id="PRO_5001781597" description="Lipoprotein" evidence="1">
    <location>
        <begin position="26"/>
        <end position="180"/>
    </location>
</feature>